<dbReference type="EMBL" id="JADNYJ010000021">
    <property type="protein sequence ID" value="KAF8905775.1"/>
    <property type="molecule type" value="Genomic_DNA"/>
</dbReference>
<dbReference type="AlphaFoldDB" id="A0A9P5NQS2"/>
<dbReference type="OrthoDB" id="3176940at2759"/>
<evidence type="ECO:0000313" key="4">
    <source>
        <dbReference type="Proteomes" id="UP000724874"/>
    </source>
</evidence>
<comment type="caution">
    <text evidence="3">The sequence shown here is derived from an EMBL/GenBank/DDBJ whole genome shotgun (WGS) entry which is preliminary data.</text>
</comment>
<feature type="compositionally biased region" description="Acidic residues" evidence="1">
    <location>
        <begin position="264"/>
        <end position="276"/>
    </location>
</feature>
<evidence type="ECO:0000259" key="2">
    <source>
        <dbReference type="Pfam" id="PF20411"/>
    </source>
</evidence>
<dbReference type="Proteomes" id="UP000724874">
    <property type="component" value="Unassembled WGS sequence"/>
</dbReference>
<name>A0A9P5NQS2_GYMJU</name>
<gene>
    <name evidence="3" type="ORF">CPB84DRAFT_1676233</name>
</gene>
<keyword evidence="4" id="KW-1185">Reference proteome</keyword>
<sequence length="276" mass="31537">MDLLADTIRDRLKPIGLDLYDITLDRASQEVWVTREFMSATYGGSMQATCPSIGKKLLARHGLNDFCYLNLDYQPQAPQIPGAPGLFYSTESGGDWKGDQRVLTRVRPNEWQYMGMYAIKTCKSLTKEEWASQPPKVRSTWAKQICLQGWGGWVQARVRARIELEREPTEKEIQNVFDNGSFRATTPDEVAEAYNKGQECLGVWTMKCVGYDNDFQLQLCQKFPNWIPRPRNSRKGKKSDMKPNTGSSQHRNNKRTHPSPASPESEDESFENDESE</sequence>
<feature type="region of interest" description="Disordered" evidence="1">
    <location>
        <begin position="228"/>
        <end position="276"/>
    </location>
</feature>
<accession>A0A9P5NQS2</accession>
<protein>
    <recommendedName>
        <fullName evidence="2">DUF6697 domain-containing protein</fullName>
    </recommendedName>
</protein>
<feature type="domain" description="DUF6697" evidence="2">
    <location>
        <begin position="32"/>
        <end position="222"/>
    </location>
</feature>
<dbReference type="InterPro" id="IPR046520">
    <property type="entry name" value="DUF6697"/>
</dbReference>
<organism evidence="3 4">
    <name type="scientific">Gymnopilus junonius</name>
    <name type="common">Spectacular rustgill mushroom</name>
    <name type="synonym">Gymnopilus spectabilis subsp. junonius</name>
    <dbReference type="NCBI Taxonomy" id="109634"/>
    <lineage>
        <taxon>Eukaryota</taxon>
        <taxon>Fungi</taxon>
        <taxon>Dikarya</taxon>
        <taxon>Basidiomycota</taxon>
        <taxon>Agaricomycotina</taxon>
        <taxon>Agaricomycetes</taxon>
        <taxon>Agaricomycetidae</taxon>
        <taxon>Agaricales</taxon>
        <taxon>Agaricineae</taxon>
        <taxon>Hymenogastraceae</taxon>
        <taxon>Gymnopilus</taxon>
    </lineage>
</organism>
<evidence type="ECO:0000313" key="3">
    <source>
        <dbReference type="EMBL" id="KAF8905775.1"/>
    </source>
</evidence>
<evidence type="ECO:0000256" key="1">
    <source>
        <dbReference type="SAM" id="MobiDB-lite"/>
    </source>
</evidence>
<proteinExistence type="predicted"/>
<reference evidence="3" key="1">
    <citation type="submission" date="2020-11" db="EMBL/GenBank/DDBJ databases">
        <authorList>
            <consortium name="DOE Joint Genome Institute"/>
            <person name="Ahrendt S."/>
            <person name="Riley R."/>
            <person name="Andreopoulos W."/>
            <person name="LaButti K."/>
            <person name="Pangilinan J."/>
            <person name="Ruiz-duenas F.J."/>
            <person name="Barrasa J.M."/>
            <person name="Sanchez-Garcia M."/>
            <person name="Camarero S."/>
            <person name="Miyauchi S."/>
            <person name="Serrano A."/>
            <person name="Linde D."/>
            <person name="Babiker R."/>
            <person name="Drula E."/>
            <person name="Ayuso-Fernandez I."/>
            <person name="Pacheco R."/>
            <person name="Padilla G."/>
            <person name="Ferreira P."/>
            <person name="Barriuso J."/>
            <person name="Kellner H."/>
            <person name="Castanera R."/>
            <person name="Alfaro M."/>
            <person name="Ramirez L."/>
            <person name="Pisabarro A.G."/>
            <person name="Kuo A."/>
            <person name="Tritt A."/>
            <person name="Lipzen A."/>
            <person name="He G."/>
            <person name="Yan M."/>
            <person name="Ng V."/>
            <person name="Cullen D."/>
            <person name="Martin F."/>
            <person name="Rosso M.-N."/>
            <person name="Henrissat B."/>
            <person name="Hibbett D."/>
            <person name="Martinez A.T."/>
            <person name="Grigoriev I.V."/>
        </authorList>
    </citation>
    <scope>NUCLEOTIDE SEQUENCE</scope>
    <source>
        <strain evidence="3">AH 44721</strain>
    </source>
</reference>
<dbReference type="Pfam" id="PF20411">
    <property type="entry name" value="DUF6697"/>
    <property type="match status" value="1"/>
</dbReference>